<feature type="binding site" evidence="10">
    <location>
        <position position="27"/>
    </location>
    <ligand>
        <name>Zn(2+)</name>
        <dbReference type="ChEBI" id="CHEBI:29105"/>
        <note>ligand shared with metalloproteinase partner</note>
    </ligand>
</feature>
<dbReference type="InterPro" id="IPR027465">
    <property type="entry name" value="TIMP_C"/>
</dbReference>
<dbReference type="PROSITE" id="PS50189">
    <property type="entry name" value="NTR"/>
    <property type="match status" value="1"/>
</dbReference>
<dbReference type="GO" id="GO:0051045">
    <property type="term" value="P:negative regulation of membrane protein ectodomain proteolysis"/>
    <property type="evidence" value="ECO:0007669"/>
    <property type="project" value="TreeGrafter"/>
</dbReference>
<evidence type="ECO:0000256" key="1">
    <source>
        <dbReference type="ARBA" id="ARBA00004613"/>
    </source>
</evidence>
<dbReference type="GO" id="GO:0034097">
    <property type="term" value="P:response to cytokine"/>
    <property type="evidence" value="ECO:0007669"/>
    <property type="project" value="TreeGrafter"/>
</dbReference>
<reference evidence="14" key="1">
    <citation type="submission" date="2025-08" db="UniProtKB">
        <authorList>
            <consortium name="Ensembl"/>
        </authorList>
    </citation>
    <scope>IDENTIFICATION</scope>
</reference>
<dbReference type="GO" id="GO:0005615">
    <property type="term" value="C:extracellular space"/>
    <property type="evidence" value="ECO:0007669"/>
    <property type="project" value="TreeGrafter"/>
</dbReference>
<dbReference type="SUPFAM" id="SSF50242">
    <property type="entry name" value="TIMP-like"/>
    <property type="match status" value="1"/>
</dbReference>
<feature type="disulfide bond" evidence="11">
    <location>
        <begin position="150"/>
        <end position="155"/>
    </location>
</feature>
<feature type="disulfide bond" evidence="11">
    <location>
        <begin position="39"/>
        <end position="143"/>
    </location>
</feature>
<dbReference type="GO" id="GO:0008191">
    <property type="term" value="F:metalloendopeptidase inhibitor activity"/>
    <property type="evidence" value="ECO:0007669"/>
    <property type="project" value="InterPro"/>
</dbReference>
<keyword evidence="4" id="KW-0964">Secreted</keyword>
<evidence type="ECO:0000256" key="6">
    <source>
        <dbReference type="ARBA" id="ARBA00022690"/>
    </source>
</evidence>
<dbReference type="GO" id="GO:0009725">
    <property type="term" value="P:response to hormone"/>
    <property type="evidence" value="ECO:0007669"/>
    <property type="project" value="TreeGrafter"/>
</dbReference>
<dbReference type="SMART" id="SM00206">
    <property type="entry name" value="NTR"/>
    <property type="match status" value="1"/>
</dbReference>
<evidence type="ECO:0000256" key="9">
    <source>
        <dbReference type="ARBA" id="ARBA00030102"/>
    </source>
</evidence>
<dbReference type="GeneTree" id="ENSGT00940000158348"/>
<evidence type="ECO:0000256" key="2">
    <source>
        <dbReference type="ARBA" id="ARBA00011027"/>
    </source>
</evidence>
<accession>A0A3Q2Y668</accession>
<dbReference type="RefSeq" id="XP_019731432.1">
    <property type="nucleotide sequence ID" value="XM_019875873.1"/>
</dbReference>
<sequence length="211" mass="23611">MSWTVKNLVLPLVLLCLWLLQEGAQACSCGATHPQQGFCQADVVIKAKVVGVKADDDFFKPIKYSIKQTKMFKGPDKNFDAIYTAPTSSLCGVTLAKGVEYLITGRLKSNDSLHITLCNFLEPWEKLTAIQRNSLVERYEMGCDCKITPCTSIPCAISSPAECLWTDYLTEKITNGKQARHFACIKRNDNSCAWYRGAELPKKKFMDIEDP</sequence>
<dbReference type="GO" id="GO:0002020">
    <property type="term" value="F:protease binding"/>
    <property type="evidence" value="ECO:0007669"/>
    <property type="project" value="TreeGrafter"/>
</dbReference>
<dbReference type="InterPro" id="IPR001820">
    <property type="entry name" value="TIMP"/>
</dbReference>
<feature type="disulfide bond" evidence="11">
    <location>
        <begin position="29"/>
        <end position="118"/>
    </location>
</feature>
<dbReference type="KEGG" id="hcq:109519380"/>
<protein>
    <recommendedName>
        <fullName evidence="3">Metalloproteinase inhibitor 2</fullName>
    </recommendedName>
    <alternativeName>
        <fullName evidence="9">Tissue inhibitor of metalloproteinases 2</fullName>
    </alternativeName>
</protein>
<feature type="disulfide bond" evidence="11">
    <location>
        <begin position="145"/>
        <end position="192"/>
    </location>
</feature>
<feature type="disulfide bond" evidence="11">
    <location>
        <begin position="163"/>
        <end position="184"/>
    </location>
</feature>
<dbReference type="Pfam" id="PF00965">
    <property type="entry name" value="TIMP"/>
    <property type="match status" value="1"/>
</dbReference>
<feature type="domain" description="NTR" evidence="13">
    <location>
        <begin position="27"/>
        <end position="143"/>
    </location>
</feature>
<dbReference type="AlphaFoldDB" id="A0A3Q2Y668"/>
<dbReference type="Gene3D" id="3.90.370.10">
    <property type="entry name" value="Tissue inhibitor of metalloproteinase-1. Chain B, domain 1"/>
    <property type="match status" value="1"/>
</dbReference>
<evidence type="ECO:0000256" key="4">
    <source>
        <dbReference type="ARBA" id="ARBA00022525"/>
    </source>
</evidence>
<reference evidence="14" key="2">
    <citation type="submission" date="2025-09" db="UniProtKB">
        <authorList>
            <consortium name="Ensembl"/>
        </authorList>
    </citation>
    <scope>IDENTIFICATION</scope>
</reference>
<comment type="subcellular location">
    <subcellularLocation>
        <location evidence="1">Secreted</location>
    </subcellularLocation>
</comment>
<evidence type="ECO:0000256" key="3">
    <source>
        <dbReference type="ARBA" id="ARBA00013520"/>
    </source>
</evidence>
<dbReference type="GeneID" id="109519380"/>
<keyword evidence="12" id="KW-0732">Signal</keyword>
<keyword evidence="5" id="KW-0483">Metalloprotease inhibitor</keyword>
<keyword evidence="6" id="KW-0646">Protease inhibitor</keyword>
<keyword evidence="10" id="KW-0479">Metal-binding</keyword>
<evidence type="ECO:0000256" key="12">
    <source>
        <dbReference type="SAM" id="SignalP"/>
    </source>
</evidence>
<dbReference type="Proteomes" id="UP000264820">
    <property type="component" value="Unplaced"/>
</dbReference>
<keyword evidence="8" id="KW-0481">Metalloenzyme inhibitor</keyword>
<dbReference type="Gene3D" id="2.40.50.120">
    <property type="match status" value="1"/>
</dbReference>
<keyword evidence="10" id="KW-0862">Zinc</keyword>
<dbReference type="InterPro" id="IPR008993">
    <property type="entry name" value="TIMP-like_OB-fold"/>
</dbReference>
<evidence type="ECO:0000259" key="13">
    <source>
        <dbReference type="PROSITE" id="PS50189"/>
    </source>
</evidence>
<evidence type="ECO:0000256" key="7">
    <source>
        <dbReference type="ARBA" id="ARBA00023157"/>
    </source>
</evidence>
<dbReference type="Ensembl" id="ENSHCOT00000019559.1">
    <property type="protein sequence ID" value="ENSHCOP00000012508.1"/>
    <property type="gene ID" value="ENSHCOG00000015527.1"/>
</dbReference>
<name>A0A3Q2Y668_HIPCM</name>
<dbReference type="STRING" id="109280.ENSHCOP00000012508"/>
<feature type="chain" id="PRO_5018724359" description="Metalloproteinase inhibitor 2" evidence="12">
    <location>
        <begin position="27"/>
        <end position="211"/>
    </location>
</feature>
<evidence type="ECO:0000256" key="8">
    <source>
        <dbReference type="ARBA" id="ARBA00023215"/>
    </source>
</evidence>
<organism evidence="14 15">
    <name type="scientific">Hippocampus comes</name>
    <name type="common">Tiger tail seahorse</name>
    <dbReference type="NCBI Taxonomy" id="109280"/>
    <lineage>
        <taxon>Eukaryota</taxon>
        <taxon>Metazoa</taxon>
        <taxon>Chordata</taxon>
        <taxon>Craniata</taxon>
        <taxon>Vertebrata</taxon>
        <taxon>Euteleostomi</taxon>
        <taxon>Actinopterygii</taxon>
        <taxon>Neopterygii</taxon>
        <taxon>Teleostei</taxon>
        <taxon>Neoteleostei</taxon>
        <taxon>Acanthomorphata</taxon>
        <taxon>Syngnathiaria</taxon>
        <taxon>Syngnathiformes</taxon>
        <taxon>Syngnathoidei</taxon>
        <taxon>Syngnathidae</taxon>
        <taxon>Hippocampus</taxon>
    </lineage>
</organism>
<comment type="similarity">
    <text evidence="2">Belongs to the protease inhibitor I35 (TIMP) family.</text>
</comment>
<dbReference type="GO" id="GO:0031012">
    <property type="term" value="C:extracellular matrix"/>
    <property type="evidence" value="ECO:0007669"/>
    <property type="project" value="TreeGrafter"/>
</dbReference>
<evidence type="ECO:0000256" key="10">
    <source>
        <dbReference type="PIRSR" id="PIRSR601820-1"/>
    </source>
</evidence>
<dbReference type="PANTHER" id="PTHR11844:SF24">
    <property type="entry name" value="METALLOPROTEINASE INHIBITOR 2"/>
    <property type="match status" value="1"/>
</dbReference>
<evidence type="ECO:0000256" key="5">
    <source>
        <dbReference type="ARBA" id="ARBA00022608"/>
    </source>
</evidence>
<dbReference type="OMA" id="LWTDQFL"/>
<dbReference type="OrthoDB" id="6041373at2759"/>
<evidence type="ECO:0000313" key="15">
    <source>
        <dbReference type="Proteomes" id="UP000264820"/>
    </source>
</evidence>
<keyword evidence="15" id="KW-1185">Reference proteome</keyword>
<dbReference type="GO" id="GO:0046872">
    <property type="term" value="F:metal ion binding"/>
    <property type="evidence" value="ECO:0007669"/>
    <property type="project" value="UniProtKB-KW"/>
</dbReference>
<proteinExistence type="inferred from homology"/>
<evidence type="ECO:0000256" key="11">
    <source>
        <dbReference type="PIRSR" id="PIRSR601820-3"/>
    </source>
</evidence>
<keyword evidence="7 11" id="KW-1015">Disulfide bond</keyword>
<dbReference type="InterPro" id="IPR001134">
    <property type="entry name" value="Netrin_domain"/>
</dbReference>
<dbReference type="FunFam" id="3.90.370.10:FF:000001">
    <property type="entry name" value="Metalloproteinase inhibitor 3"/>
    <property type="match status" value="1"/>
</dbReference>
<feature type="disulfide bond" evidence="11">
    <location>
        <begin position="27"/>
        <end position="91"/>
    </location>
</feature>
<dbReference type="PANTHER" id="PTHR11844">
    <property type="entry name" value="METALLOPROTEASE INHIBITOR"/>
    <property type="match status" value="1"/>
</dbReference>
<evidence type="ECO:0000313" key="14">
    <source>
        <dbReference type="Ensembl" id="ENSHCOP00000012508.1"/>
    </source>
</evidence>
<feature type="signal peptide" evidence="12">
    <location>
        <begin position="1"/>
        <end position="26"/>
    </location>
</feature>